<keyword evidence="3" id="KW-0597">Phosphoprotein</keyword>
<dbReference type="CDD" id="cd00130">
    <property type="entry name" value="PAS"/>
    <property type="match status" value="1"/>
</dbReference>
<dbReference type="SUPFAM" id="SSF55874">
    <property type="entry name" value="ATPase domain of HSP90 chaperone/DNA topoisomerase II/histidine kinase"/>
    <property type="match status" value="1"/>
</dbReference>
<dbReference type="eggNOG" id="COG3852">
    <property type="taxonomic scope" value="Bacteria"/>
</dbReference>
<dbReference type="GO" id="GO:0000155">
    <property type="term" value="F:phosphorelay sensor kinase activity"/>
    <property type="evidence" value="ECO:0007669"/>
    <property type="project" value="InterPro"/>
</dbReference>
<keyword evidence="6" id="KW-0418">Kinase</keyword>
<dbReference type="GO" id="GO:0006355">
    <property type="term" value="P:regulation of DNA-templated transcription"/>
    <property type="evidence" value="ECO:0007669"/>
    <property type="project" value="InterPro"/>
</dbReference>
<accession>J9DJA2</accession>
<dbReference type="SUPFAM" id="SSF47384">
    <property type="entry name" value="Homodimeric domain of signal transducing histidine kinase"/>
    <property type="match status" value="1"/>
</dbReference>
<evidence type="ECO:0000256" key="2">
    <source>
        <dbReference type="ARBA" id="ARBA00012438"/>
    </source>
</evidence>
<dbReference type="InterPro" id="IPR005467">
    <property type="entry name" value="His_kinase_dom"/>
</dbReference>
<organism evidence="11 12">
    <name type="scientific">alpha proteobacterium IMCC14465</name>
    <dbReference type="NCBI Taxonomy" id="1220535"/>
    <lineage>
        <taxon>Bacteria</taxon>
        <taxon>Pseudomonadati</taxon>
        <taxon>Pseudomonadota</taxon>
        <taxon>Alphaproteobacteria</taxon>
        <taxon>PS1 clade</taxon>
    </lineage>
</organism>
<evidence type="ECO:0000256" key="7">
    <source>
        <dbReference type="ARBA" id="ARBA00022840"/>
    </source>
</evidence>
<evidence type="ECO:0000256" key="1">
    <source>
        <dbReference type="ARBA" id="ARBA00000085"/>
    </source>
</evidence>
<evidence type="ECO:0000256" key="8">
    <source>
        <dbReference type="ARBA" id="ARBA00023012"/>
    </source>
</evidence>
<dbReference type="Pfam" id="PF00989">
    <property type="entry name" value="PAS"/>
    <property type="match status" value="1"/>
</dbReference>
<feature type="domain" description="Histidine kinase" evidence="10">
    <location>
        <begin position="154"/>
        <end position="372"/>
    </location>
</feature>
<dbReference type="STRING" id="1220535.IMCC14465_00120"/>
<protein>
    <recommendedName>
        <fullName evidence="2">histidine kinase</fullName>
        <ecNumber evidence="2">2.7.13.3</ecNumber>
    </recommendedName>
</protein>
<keyword evidence="12" id="KW-1185">Reference proteome</keyword>
<dbReference type="EMBL" id="ALYF01000001">
    <property type="protein sequence ID" value="EJW22173.1"/>
    <property type="molecule type" value="Genomic_DNA"/>
</dbReference>
<dbReference type="SMART" id="SM00091">
    <property type="entry name" value="PAS"/>
    <property type="match status" value="1"/>
</dbReference>
<feature type="region of interest" description="Disordered" evidence="9">
    <location>
        <begin position="372"/>
        <end position="393"/>
    </location>
</feature>
<dbReference type="Pfam" id="PF00512">
    <property type="entry name" value="HisKA"/>
    <property type="match status" value="1"/>
</dbReference>
<keyword evidence="4 11" id="KW-0808">Transferase</keyword>
<dbReference type="Proteomes" id="UP000004836">
    <property type="component" value="Unassembled WGS sequence"/>
</dbReference>
<dbReference type="CDD" id="cd00082">
    <property type="entry name" value="HisKA"/>
    <property type="match status" value="1"/>
</dbReference>
<dbReference type="OrthoDB" id="9789238at2"/>
<evidence type="ECO:0000259" key="10">
    <source>
        <dbReference type="PROSITE" id="PS50109"/>
    </source>
</evidence>
<comment type="caution">
    <text evidence="11">The sequence shown here is derived from an EMBL/GenBank/DDBJ whole genome shotgun (WGS) entry which is preliminary data.</text>
</comment>
<evidence type="ECO:0000256" key="3">
    <source>
        <dbReference type="ARBA" id="ARBA00022553"/>
    </source>
</evidence>
<feature type="compositionally biased region" description="Low complexity" evidence="9">
    <location>
        <begin position="372"/>
        <end position="387"/>
    </location>
</feature>
<dbReference type="PRINTS" id="PR00344">
    <property type="entry name" value="BCTRLSENSOR"/>
</dbReference>
<dbReference type="Gene3D" id="3.30.450.20">
    <property type="entry name" value="PAS domain"/>
    <property type="match status" value="1"/>
</dbReference>
<dbReference type="AlphaFoldDB" id="J9DJA2"/>
<dbReference type="InterPro" id="IPR004358">
    <property type="entry name" value="Sig_transdc_His_kin-like_C"/>
</dbReference>
<dbReference type="PROSITE" id="PS50109">
    <property type="entry name" value="HIS_KIN"/>
    <property type="match status" value="1"/>
</dbReference>
<evidence type="ECO:0000313" key="12">
    <source>
        <dbReference type="Proteomes" id="UP000004836"/>
    </source>
</evidence>
<dbReference type="SUPFAM" id="SSF55785">
    <property type="entry name" value="PYP-like sensor domain (PAS domain)"/>
    <property type="match status" value="1"/>
</dbReference>
<dbReference type="Gene3D" id="3.30.565.10">
    <property type="entry name" value="Histidine kinase-like ATPase, C-terminal domain"/>
    <property type="match status" value="1"/>
</dbReference>
<dbReference type="Pfam" id="PF02518">
    <property type="entry name" value="HATPase_c"/>
    <property type="match status" value="1"/>
</dbReference>
<dbReference type="InterPro" id="IPR013767">
    <property type="entry name" value="PAS_fold"/>
</dbReference>
<dbReference type="PANTHER" id="PTHR43065:SF10">
    <property type="entry name" value="PEROXIDE STRESS-ACTIVATED HISTIDINE KINASE MAK3"/>
    <property type="match status" value="1"/>
</dbReference>
<dbReference type="PANTHER" id="PTHR43065">
    <property type="entry name" value="SENSOR HISTIDINE KINASE"/>
    <property type="match status" value="1"/>
</dbReference>
<gene>
    <name evidence="11" type="ORF">IMCC14465_00120</name>
</gene>
<evidence type="ECO:0000256" key="9">
    <source>
        <dbReference type="SAM" id="MobiDB-lite"/>
    </source>
</evidence>
<dbReference type="InterPro" id="IPR003594">
    <property type="entry name" value="HATPase_dom"/>
</dbReference>
<dbReference type="InterPro" id="IPR000014">
    <property type="entry name" value="PAS"/>
</dbReference>
<proteinExistence type="predicted"/>
<dbReference type="InterPro" id="IPR035965">
    <property type="entry name" value="PAS-like_dom_sf"/>
</dbReference>
<dbReference type="InterPro" id="IPR003661">
    <property type="entry name" value="HisK_dim/P_dom"/>
</dbReference>
<sequence>MGKTITKNDELNLLAAIPQPFLALNREGQLIYLNLAAEEFFAAGRNLMIGKTFSSFVPFGSPILSLIDQVFKTGHSVNEYNIDLGTPRNGRKKPVDVLVAPVSPDASESVGSFNDIDDLENVIVIIQQRSIASKIDQQLTHRGAVRSVSGMAAMLAHEIKNPLSGIRGAAQLLESDLSEADKSLTSLICTEADRIAGLVDEFEVFTDSPKEFDENLNIHSILNHVIQLARAGFAKKLKINEVYDPSLPPLRGNRDQLIQVFLNLVKNAAEACDSKKGEITLITAFRPGVRLAVPGKGKRVSLPLEFSVIDNGSGIDEDLRHIIFEPFVTGKQGGSGLGLALVAKIIGDHGGIIECDTEAGQTIFRVLMPMSSKTSSSKTSSSKISGTQETNNE</sequence>
<keyword evidence="5" id="KW-0547">Nucleotide-binding</keyword>
<evidence type="ECO:0000256" key="4">
    <source>
        <dbReference type="ARBA" id="ARBA00022679"/>
    </source>
</evidence>
<reference evidence="11 12" key="1">
    <citation type="journal article" date="2012" name="J. Bacteriol.">
        <title>Genome Sequence of Strain IMCC14465, Isolated from the East Sea, Belonging to the PS1 Clade of Alphaproteobacteria.</title>
        <authorList>
            <person name="Yang S.J."/>
            <person name="Kang I."/>
            <person name="Cho J.C."/>
        </authorList>
    </citation>
    <scope>NUCLEOTIDE SEQUENCE [LARGE SCALE GENOMIC DNA]</scope>
    <source>
        <strain evidence="11 12">IMCC14465</strain>
    </source>
</reference>
<dbReference type="EC" id="2.7.13.3" evidence="2"/>
<evidence type="ECO:0000256" key="6">
    <source>
        <dbReference type="ARBA" id="ARBA00022777"/>
    </source>
</evidence>
<dbReference type="InterPro" id="IPR036097">
    <property type="entry name" value="HisK_dim/P_sf"/>
</dbReference>
<keyword evidence="8" id="KW-0902">Two-component regulatory system</keyword>
<comment type="catalytic activity">
    <reaction evidence="1">
        <text>ATP + protein L-histidine = ADP + protein N-phospho-L-histidine.</text>
        <dbReference type="EC" id="2.7.13.3"/>
    </reaction>
</comment>
<dbReference type="GO" id="GO:0005524">
    <property type="term" value="F:ATP binding"/>
    <property type="evidence" value="ECO:0007669"/>
    <property type="project" value="UniProtKB-KW"/>
</dbReference>
<evidence type="ECO:0000256" key="5">
    <source>
        <dbReference type="ARBA" id="ARBA00022741"/>
    </source>
</evidence>
<dbReference type="Gene3D" id="1.10.287.130">
    <property type="match status" value="1"/>
</dbReference>
<keyword evidence="7" id="KW-0067">ATP-binding</keyword>
<name>J9DJA2_9PROT</name>
<dbReference type="SMART" id="SM00388">
    <property type="entry name" value="HisKA"/>
    <property type="match status" value="1"/>
</dbReference>
<dbReference type="SMART" id="SM00387">
    <property type="entry name" value="HATPase_c"/>
    <property type="match status" value="1"/>
</dbReference>
<dbReference type="PATRIC" id="fig|1220535.3.peg.11"/>
<evidence type="ECO:0000313" key="11">
    <source>
        <dbReference type="EMBL" id="EJW22173.1"/>
    </source>
</evidence>
<dbReference type="InterPro" id="IPR036890">
    <property type="entry name" value="HATPase_C_sf"/>
</dbReference>